<dbReference type="RefSeq" id="WP_022117952.1">
    <property type="nucleotide sequence ID" value="NZ_JAAWUU010000027.1"/>
</dbReference>
<evidence type="ECO:0000313" key="2">
    <source>
        <dbReference type="Proteomes" id="UP000821846"/>
    </source>
</evidence>
<protein>
    <submittedName>
        <fullName evidence="1">DUF3990 domain-containing protein</fullName>
    </submittedName>
</protein>
<organism evidence="1 2">
    <name type="scientific">Faecalicatena fissicatena</name>
    <dbReference type="NCBI Taxonomy" id="290055"/>
    <lineage>
        <taxon>Bacteria</taxon>
        <taxon>Bacillati</taxon>
        <taxon>Bacillota</taxon>
        <taxon>Clostridia</taxon>
        <taxon>Lachnospirales</taxon>
        <taxon>Lachnospiraceae</taxon>
        <taxon>Faecalicatena</taxon>
    </lineage>
</organism>
<gene>
    <name evidence="1" type="ORF">HFM93_09030</name>
</gene>
<reference evidence="1 2" key="1">
    <citation type="journal article" date="2020" name="Cell Host Microbe">
        <title>Functional and Genomic Variation between Human-Derived Isolates of Lachnospiraceae Reveals Inter- and Intra-Species Diversity.</title>
        <authorList>
            <person name="Sorbara M.T."/>
            <person name="Littmann E.R."/>
            <person name="Fontana E."/>
            <person name="Moody T.U."/>
            <person name="Kohout C.E."/>
            <person name="Gjonbalaj M."/>
            <person name="Eaton V."/>
            <person name="Seok R."/>
            <person name="Leiner I.M."/>
            <person name="Pamer E.G."/>
        </authorList>
    </citation>
    <scope>NUCLEOTIDE SEQUENCE [LARGE SCALE GENOMIC DNA]</scope>
    <source>
        <strain evidence="1 2">MSK.14.16</strain>
    </source>
</reference>
<dbReference type="InterPro" id="IPR025051">
    <property type="entry name" value="DUF3990"/>
</dbReference>
<keyword evidence="2" id="KW-1185">Reference proteome</keyword>
<proteinExistence type="predicted"/>
<accession>A0ABX2GXV4</accession>
<dbReference type="Proteomes" id="UP000821846">
    <property type="component" value="Unassembled WGS sequence"/>
</dbReference>
<name>A0ABX2GXV4_9FIRM</name>
<dbReference type="EMBL" id="JAAWUZ010000030">
    <property type="protein sequence ID" value="NSG30415.1"/>
    <property type="molecule type" value="Genomic_DNA"/>
</dbReference>
<sequence length="156" mass="18418">MKVYHGSWMEIAEPDLKHSRTDVDFGKGFYTTPLREQAVKWCGKFKRRGKQGIVTTYEFDESTSSSLKILSFDSYSEEWLDFILKCRRKQDSSDYDIVMGGVANDKVFNTVELYFDHLIDKQEAIKRLRYEKPNMQICFRSERALKQLHFEGSFEV</sequence>
<evidence type="ECO:0000313" key="1">
    <source>
        <dbReference type="EMBL" id="NSG30415.1"/>
    </source>
</evidence>
<dbReference type="Pfam" id="PF13151">
    <property type="entry name" value="DUF3990"/>
    <property type="match status" value="1"/>
</dbReference>
<comment type="caution">
    <text evidence="1">The sequence shown here is derived from an EMBL/GenBank/DDBJ whole genome shotgun (WGS) entry which is preliminary data.</text>
</comment>